<name>A0ABS9AJC7_9GAMM</name>
<evidence type="ECO:0000313" key="3">
    <source>
        <dbReference type="Proteomes" id="UP001320122"/>
    </source>
</evidence>
<dbReference type="Proteomes" id="UP001320122">
    <property type="component" value="Unassembled WGS sequence"/>
</dbReference>
<dbReference type="InterPro" id="IPR016161">
    <property type="entry name" value="Ald_DH/histidinol_DH"/>
</dbReference>
<proteinExistence type="predicted"/>
<dbReference type="InterPro" id="IPR016163">
    <property type="entry name" value="Ald_DH_C"/>
</dbReference>
<sequence>MPDVSDLETVVGHVLAIVFWNMGENCSAGSRLIVYRSIRMTSAAISSPASAGGTS</sequence>
<organism evidence="2 3">
    <name type="scientific">Billgrantia zhangzhouensis</name>
    <dbReference type="NCBI Taxonomy" id="2733481"/>
    <lineage>
        <taxon>Bacteria</taxon>
        <taxon>Pseudomonadati</taxon>
        <taxon>Pseudomonadota</taxon>
        <taxon>Gammaproteobacteria</taxon>
        <taxon>Oceanospirillales</taxon>
        <taxon>Halomonadaceae</taxon>
        <taxon>Billgrantia</taxon>
    </lineage>
</organism>
<evidence type="ECO:0008006" key="4">
    <source>
        <dbReference type="Google" id="ProtNLM"/>
    </source>
</evidence>
<evidence type="ECO:0000313" key="2">
    <source>
        <dbReference type="EMBL" id="MCE8021870.1"/>
    </source>
</evidence>
<reference evidence="2 3" key="1">
    <citation type="journal article" date="2021" name="Front. Microbiol.">
        <title>Aerobic Denitrification and Heterotrophic Sulfur Oxidation in the Genus Halomonas Revealed by Six Novel Species Characterizations and Genome-Based Analysis.</title>
        <authorList>
            <person name="Wang L."/>
            <person name="Shao Z."/>
        </authorList>
    </citation>
    <scope>NUCLEOTIDE SEQUENCE [LARGE SCALE GENOMIC DNA]</scope>
    <source>
        <strain evidence="2 3">MCCC 1A11036</strain>
    </source>
</reference>
<dbReference type="PROSITE" id="PS00070">
    <property type="entry name" value="ALDEHYDE_DEHYDR_CYS"/>
    <property type="match status" value="1"/>
</dbReference>
<accession>A0ABS9AJC7</accession>
<dbReference type="SUPFAM" id="SSF53720">
    <property type="entry name" value="ALDH-like"/>
    <property type="match status" value="1"/>
</dbReference>
<keyword evidence="1" id="KW-0560">Oxidoreductase</keyword>
<gene>
    <name evidence="2" type="ORF">HOP51_17370</name>
</gene>
<dbReference type="InterPro" id="IPR016160">
    <property type="entry name" value="Ald_DH_CS_CYS"/>
</dbReference>
<keyword evidence="3" id="KW-1185">Reference proteome</keyword>
<dbReference type="EMBL" id="JABFTT010000014">
    <property type="protein sequence ID" value="MCE8021870.1"/>
    <property type="molecule type" value="Genomic_DNA"/>
</dbReference>
<dbReference type="Gene3D" id="3.40.309.10">
    <property type="entry name" value="Aldehyde Dehydrogenase, Chain A, domain 2"/>
    <property type="match status" value="1"/>
</dbReference>
<protein>
    <recommendedName>
        <fullName evidence="4">Aldehyde dehydrogenase family protein</fullName>
    </recommendedName>
</protein>
<evidence type="ECO:0000256" key="1">
    <source>
        <dbReference type="ARBA" id="ARBA00023002"/>
    </source>
</evidence>
<comment type="caution">
    <text evidence="2">The sequence shown here is derived from an EMBL/GenBank/DDBJ whole genome shotgun (WGS) entry which is preliminary data.</text>
</comment>